<evidence type="ECO:0000256" key="10">
    <source>
        <dbReference type="SAM" id="Phobius"/>
    </source>
</evidence>
<keyword evidence="7 10" id="KW-1133">Transmembrane helix</keyword>
<evidence type="ECO:0000256" key="3">
    <source>
        <dbReference type="ARBA" id="ARBA00022475"/>
    </source>
</evidence>
<protein>
    <recommendedName>
        <fullName evidence="2">cyclic-guanylate-specific phosphodiesterase</fullName>
        <ecNumber evidence="2">3.1.4.52</ecNumber>
    </recommendedName>
</protein>
<dbReference type="CDD" id="cd01948">
    <property type="entry name" value="EAL"/>
    <property type="match status" value="1"/>
</dbReference>
<feature type="transmembrane region" description="Helical" evidence="10">
    <location>
        <begin position="6"/>
        <end position="33"/>
    </location>
</feature>
<evidence type="ECO:0000256" key="5">
    <source>
        <dbReference type="ARBA" id="ARBA00022692"/>
    </source>
</evidence>
<accession>A0ABV2GTL8</accession>
<keyword evidence="8 10" id="KW-0472">Membrane</keyword>
<feature type="transmembrane region" description="Helical" evidence="10">
    <location>
        <begin position="238"/>
        <end position="258"/>
    </location>
</feature>
<feature type="domain" description="EAL" evidence="11">
    <location>
        <begin position="262"/>
        <end position="514"/>
    </location>
</feature>
<dbReference type="EC" id="3.1.4.52" evidence="2"/>
<proteinExistence type="predicted"/>
<keyword evidence="3" id="KW-1003">Cell membrane</keyword>
<evidence type="ECO:0000256" key="4">
    <source>
        <dbReference type="ARBA" id="ARBA00022636"/>
    </source>
</evidence>
<evidence type="ECO:0000256" key="9">
    <source>
        <dbReference type="ARBA" id="ARBA00034290"/>
    </source>
</evidence>
<keyword evidence="5 10" id="KW-0812">Transmembrane</keyword>
<dbReference type="EMBL" id="JBEPMC010000008">
    <property type="protein sequence ID" value="MET3581625.1"/>
    <property type="molecule type" value="Genomic_DNA"/>
</dbReference>
<dbReference type="Gene3D" id="3.20.20.450">
    <property type="entry name" value="EAL domain"/>
    <property type="match status" value="1"/>
</dbReference>
<sequence>MDRPRIIVTAVVLALLGATVPIAAMFHFSWVLAVQEEHQRLDLFANRAIARAGISLKDATDALREIDRFTGDRCSVGHIARMRQLTINTRSIEEMGYFENGLLKCTSWGQTEGRVAQAAPDFTTADSVAVTARIQPLANQGHPLMALQYKHHNVLVDPLRFVDIVVDPDIQLALATNTGVLLSALNGPDPARIGKIIAAPGKGLDDGHLFATARGTDWIAVATEPESQIVDSVRRRQLLLLPLGAFIAAFIIGMVAWLSRRRLSPLGELQIAVRKHEFIVHYQPIVELKTGNCVGAEALVRWKRPDGSLVRPDLFIPLAEESGLIAAITDQVIALVVLDLKKLLVANRSLHIAINLSPADVRTARVLPVIEKALQHTGIHARQIWLEATERGFVDVDSARSTVIRARELGHAVAIDDFGTGYSSLSHLEGLPLDALKIDKSFIDTIATDSATSSVTPHIIDMAKTLKLKVIAEGVETQAQADYLMEHDVDYGQGWLFAKPMPAAEFIAYCRKMKPPAQGQNVEHYLPRDRGR</sequence>
<comment type="subcellular location">
    <subcellularLocation>
        <location evidence="1">Cell membrane</location>
        <topology evidence="1">Multi-pass membrane protein</topology>
    </subcellularLocation>
</comment>
<dbReference type="PROSITE" id="PS50883">
    <property type="entry name" value="EAL"/>
    <property type="match status" value="1"/>
</dbReference>
<dbReference type="InterPro" id="IPR050706">
    <property type="entry name" value="Cyclic-di-GMP_PDE-like"/>
</dbReference>
<keyword evidence="6" id="KW-0378">Hydrolase</keyword>
<dbReference type="Pfam" id="PF00563">
    <property type="entry name" value="EAL"/>
    <property type="match status" value="1"/>
</dbReference>
<dbReference type="InterPro" id="IPR001633">
    <property type="entry name" value="EAL_dom"/>
</dbReference>
<evidence type="ECO:0000256" key="6">
    <source>
        <dbReference type="ARBA" id="ARBA00022801"/>
    </source>
</evidence>
<evidence type="ECO:0000256" key="2">
    <source>
        <dbReference type="ARBA" id="ARBA00012282"/>
    </source>
</evidence>
<comment type="caution">
    <text evidence="12">The sequence shown here is derived from an EMBL/GenBank/DDBJ whole genome shotgun (WGS) entry which is preliminary data.</text>
</comment>
<name>A0ABV2GTL8_9HYPH</name>
<evidence type="ECO:0000259" key="11">
    <source>
        <dbReference type="PROSITE" id="PS50883"/>
    </source>
</evidence>
<evidence type="ECO:0000313" key="13">
    <source>
        <dbReference type="Proteomes" id="UP001549204"/>
    </source>
</evidence>
<dbReference type="PANTHER" id="PTHR33121:SF79">
    <property type="entry name" value="CYCLIC DI-GMP PHOSPHODIESTERASE PDED-RELATED"/>
    <property type="match status" value="1"/>
</dbReference>
<keyword evidence="4" id="KW-0973">c-di-GMP</keyword>
<keyword evidence="13" id="KW-1185">Reference proteome</keyword>
<comment type="catalytic activity">
    <reaction evidence="9">
        <text>3',3'-c-di-GMP + H2O = 5'-phosphoguanylyl(3'-&gt;5')guanosine + H(+)</text>
        <dbReference type="Rhea" id="RHEA:24902"/>
        <dbReference type="ChEBI" id="CHEBI:15377"/>
        <dbReference type="ChEBI" id="CHEBI:15378"/>
        <dbReference type="ChEBI" id="CHEBI:58754"/>
        <dbReference type="ChEBI" id="CHEBI:58805"/>
        <dbReference type="EC" id="3.1.4.52"/>
    </reaction>
</comment>
<dbReference type="InterPro" id="IPR035919">
    <property type="entry name" value="EAL_sf"/>
</dbReference>
<dbReference type="InterPro" id="IPR024744">
    <property type="entry name" value="CSS-motif_dom"/>
</dbReference>
<dbReference type="PANTHER" id="PTHR33121">
    <property type="entry name" value="CYCLIC DI-GMP PHOSPHODIESTERASE PDEF"/>
    <property type="match status" value="1"/>
</dbReference>
<dbReference type="Pfam" id="PF12792">
    <property type="entry name" value="CSS-motif"/>
    <property type="match status" value="1"/>
</dbReference>
<gene>
    <name evidence="12" type="ORF">ABID19_004676</name>
</gene>
<dbReference type="SMART" id="SM00052">
    <property type="entry name" value="EAL"/>
    <property type="match status" value="1"/>
</dbReference>
<evidence type="ECO:0000256" key="1">
    <source>
        <dbReference type="ARBA" id="ARBA00004651"/>
    </source>
</evidence>
<organism evidence="12 13">
    <name type="scientific">Mesorhizobium robiniae</name>
    <dbReference type="NCBI Taxonomy" id="559315"/>
    <lineage>
        <taxon>Bacteria</taxon>
        <taxon>Pseudomonadati</taxon>
        <taxon>Pseudomonadota</taxon>
        <taxon>Alphaproteobacteria</taxon>
        <taxon>Hyphomicrobiales</taxon>
        <taxon>Phyllobacteriaceae</taxon>
        <taxon>Mesorhizobium</taxon>
    </lineage>
</organism>
<evidence type="ECO:0000313" key="12">
    <source>
        <dbReference type="EMBL" id="MET3581625.1"/>
    </source>
</evidence>
<evidence type="ECO:0000256" key="7">
    <source>
        <dbReference type="ARBA" id="ARBA00022989"/>
    </source>
</evidence>
<dbReference type="SUPFAM" id="SSF141868">
    <property type="entry name" value="EAL domain-like"/>
    <property type="match status" value="1"/>
</dbReference>
<dbReference type="RefSeq" id="WP_354493244.1">
    <property type="nucleotide sequence ID" value="NZ_JBEPMC010000008.1"/>
</dbReference>
<evidence type="ECO:0000256" key="8">
    <source>
        <dbReference type="ARBA" id="ARBA00023136"/>
    </source>
</evidence>
<dbReference type="Proteomes" id="UP001549204">
    <property type="component" value="Unassembled WGS sequence"/>
</dbReference>
<reference evidence="12 13" key="1">
    <citation type="submission" date="2024-06" db="EMBL/GenBank/DDBJ databases">
        <title>Genomic Encyclopedia of Type Strains, Phase IV (KMG-IV): sequencing the most valuable type-strain genomes for metagenomic binning, comparative biology and taxonomic classification.</title>
        <authorList>
            <person name="Goeker M."/>
        </authorList>
    </citation>
    <scope>NUCLEOTIDE SEQUENCE [LARGE SCALE GENOMIC DNA]</scope>
    <source>
        <strain evidence="12 13">DSM 100022</strain>
    </source>
</reference>